<dbReference type="PROSITE" id="PS51190">
    <property type="entry name" value="FATC"/>
    <property type="match status" value="1"/>
</dbReference>
<evidence type="ECO:0000256" key="8">
    <source>
        <dbReference type="ARBA" id="ARBA00023242"/>
    </source>
</evidence>
<evidence type="ECO:0000256" key="2">
    <source>
        <dbReference type="ARBA" id="ARBA00012513"/>
    </source>
</evidence>
<dbReference type="InterPro" id="IPR003152">
    <property type="entry name" value="FATC_dom"/>
</dbReference>
<keyword evidence="3" id="KW-0808">Transferase</keyword>
<proteinExistence type="predicted"/>
<keyword evidence="7" id="KW-0067">ATP-binding</keyword>
<dbReference type="PANTHER" id="PTHR37079">
    <property type="entry name" value="SERINE/THREONINE-PROTEIN KINASE ATM"/>
    <property type="match status" value="1"/>
</dbReference>
<keyword evidence="6" id="KW-0418">Kinase</keyword>
<dbReference type="PANTHER" id="PTHR37079:SF4">
    <property type="entry name" value="SERINE_THREONINE-PROTEIN KINASE ATM"/>
    <property type="match status" value="1"/>
</dbReference>
<dbReference type="GO" id="GO:0005524">
    <property type="term" value="F:ATP binding"/>
    <property type="evidence" value="ECO:0007669"/>
    <property type="project" value="UniProtKB-KW"/>
</dbReference>
<feature type="domain" description="FATC" evidence="10">
    <location>
        <begin position="2493"/>
        <end position="2525"/>
    </location>
</feature>
<dbReference type="SUPFAM" id="SSF56112">
    <property type="entry name" value="Protein kinase-like (PK-like)"/>
    <property type="match status" value="1"/>
</dbReference>
<evidence type="ECO:0000256" key="1">
    <source>
        <dbReference type="ARBA" id="ARBA00004123"/>
    </source>
</evidence>
<evidence type="ECO:0000259" key="10">
    <source>
        <dbReference type="PROSITE" id="PS51190"/>
    </source>
</evidence>
<dbReference type="WBParaSite" id="Pan_g4034.t1">
    <property type="protein sequence ID" value="Pan_g4034.t1"/>
    <property type="gene ID" value="Pan_g4034"/>
</dbReference>
<dbReference type="GO" id="GO:0005634">
    <property type="term" value="C:nucleus"/>
    <property type="evidence" value="ECO:0007669"/>
    <property type="project" value="UniProtKB-SubCell"/>
</dbReference>
<organism evidence="11 12">
    <name type="scientific">Panagrellus redivivus</name>
    <name type="common">Microworm</name>
    <dbReference type="NCBI Taxonomy" id="6233"/>
    <lineage>
        <taxon>Eukaryota</taxon>
        <taxon>Metazoa</taxon>
        <taxon>Ecdysozoa</taxon>
        <taxon>Nematoda</taxon>
        <taxon>Chromadorea</taxon>
        <taxon>Rhabditida</taxon>
        <taxon>Tylenchina</taxon>
        <taxon>Panagrolaimomorpha</taxon>
        <taxon>Panagrolaimoidea</taxon>
        <taxon>Panagrolaimidae</taxon>
        <taxon>Panagrellus</taxon>
    </lineage>
</organism>
<dbReference type="InterPro" id="IPR018936">
    <property type="entry name" value="PI3/4_kinase_CS"/>
</dbReference>
<dbReference type="GO" id="GO:0004674">
    <property type="term" value="F:protein serine/threonine kinase activity"/>
    <property type="evidence" value="ECO:0007669"/>
    <property type="project" value="UniProtKB-EC"/>
</dbReference>
<keyword evidence="4" id="KW-0547">Nucleotide-binding</keyword>
<dbReference type="InterPro" id="IPR036940">
    <property type="entry name" value="PI3/4_kinase_cat_sf"/>
</dbReference>
<dbReference type="PROSITE" id="PS00916">
    <property type="entry name" value="PI3_4_KINASE_2"/>
    <property type="match status" value="1"/>
</dbReference>
<sequence>MSNVYRILDLLHQVCDSDTKKGKRYELIEQVFLHFNDDETRKELTSGDDWLDAVQLVANVMVQEFDETGHCMDKGKRTTTAAKIRGFELFNAFIMEQCNGGHDGVQFADFIVPLTSCFSKVFEVRTLLKDAWAMTIELVLAVFKQYTIVDLDYLQFKNFWNELTRATRASLSDTTTFSRNDRRTLLSIMTEITPTLASNHCFSTMPTIINQICDLAKLFSWDARDNARTPFLEILNHLIVTTADRYRGLLLERIYPTVYEHVLPHLRIIAPNESRNFRAYTSPVKSKTQSQTVNLSEELPEKGFSAQVYKLVTHIIILAYPDCELNSTNFTKALDIVDSIIRDRIDTEIAEKDNKLGVTKTRFVLPSQKIPLLARTALLGHLQTRVNGDSQEPVAKRAKTTDIGPDFLVDLIRSRLYPRWQIVLMIVTNWKHRLTDTDLDAIADALIAVEQAGLKKDESLELLLQICAAVFSEKRNIDLQKYSALWKSAVSLIPGTLTRDSACNLVAAMAPYVTSILSIKPNDILSVVFFQIAQLTTYSSSVIHLIHVIITSFDFDEHVTLRADLVQSVHPEWKFRLQLLYSILSYADPHCTHVWNLLQSLLSYNPADFPVELLSSTSISTIPDCERHLTIQFCKQPASETSSNAKTSTPVKIPKNECIAALIMHLVDYLNQHFDFAIEDRSRRIFLWKTCIYAVADYGNDELKRLLEAFESSLAEDFALACSDGQTVEVAEALSTMQIGCHWQYSGAHLKHAIKTLDDEFEDIGAHKLAFFWEACPIAKWILEDRTVAKSTFFDPTIRQCVDDFTFYDLLLLMATFSSDLQPELVSLIIDRALIEIRSTAVTIPNADAIQAMTEQLVYTVLRYIDLNTIKLSDDFKAALRNCETVFAHAVHALPLKQLTSDDITVIAEPLDALQTCRLLEAYLRDYESLVIPIGVLKAMLKHDASIFVEFVPHFEEYLDYWGPSLIFVAAIEKSYHSSWKRKWIKFNKHPLVTLLLRGDAPSDAAVSPDFFFVHPALFATFMNKHADIVKGLFEQPYTVKMVMCALRKAIYKLRQSRSYLRFNYPYYVLNVVVSILKIPSLLTNLNHVAPGITGDIAALVTALVSDAVEMMSEALLAPLLIEFYKVLPDSGLEVLKVLVIADLLVKSGKFDSTVAKLADFDMPESRGYWHHARDGYSAKTVPAFVKDDVARFLQSNYFELDEFGSQLTAFWLELRRQLLNNEKLRNDRILRMVLQFWMFFPRLRPRIADIWIVFPENVANKALRDYQTFAHFVPDQSGPNSVTSSVNDETFASRVMFALLFDAINIPEPAVTQALYDLWSTQDDIVPDFPDEPTLTPCNRSGLILFHCRGLQPDHKPLQDCLLRIACVLPLVANLWLSRGPRQSQFMKACGKSAGNFISLFNETFKTLLRENNELQRCSSSSSSFPPSTMAFSFDFSQVVSTAPLLSRQNSEDGTSTNNSVFEADSTVMFLFAAMNVLQEQLVNLKMWDLRSLCQCLVKAKMFDEAHYVMKLIVDRVEVNPKRCLYAFSSKSSLLNASEDAELVGLMADILIGRRDHEALSQLPLTVRASAKSRLLMAEAKKDWVAMTDVASSLGDKQSEARALMYIGGQAADSAASEVRYETYVRRAQWDADAPGFPKRAAESHWKQVYTILKRHHDGLPFGNGNFLAHLLSTLTENTLVSTDVLHRYRQLSLLSALCRSNPAEFLPTVDSSLHAAFSLADLSSSATLYLPILSLYTKLETVIDVVTSEASQLRAVGAPTPALKLLDTLHSVYNNDQLKGLLTSGSMINVNAATICDVKVLVERAVTLRAAGDTDMAIYCAELATVTSGQSFLEIDNKKRRDVAVSKALQLLAELSPTANPVELLRRSVTTLAGCDAVLQSNAHAALARHLESEYYSLQLFTESAAFKLKKEVVTGFEVIEAEVATQHKQKLLSKAAGIETRVSLAELNAERNSIRQVENRKRQGLHGCMAHFLKAITLSQNDETIVYRMVALIIANTEDNELMETVLAKIERIPSFIWLPVLKILCSYLFSDQLPVQRVVDAIAFQTTIQYPFHAVPQLLFYLNDSSKSFKGTQPRNAMLQTLFQRCISANRELEVLLSYMICTHKYFNELGTANYNDSSLFQFCSNKKYQMTNRLGLIKNAAKLCGNVIVPTAVQPIFPPNDHRNLRLSMFVTIKEIHTECTIADGLSSPKVIVITGSDGKRYKMLLKQEDIRQDSLVQQLFALGNILLSQNPFPGAPIIPLRRYIVLPLSAKAGIIEWCEGTTSLCAYLIGNDRKSGAHNRYHPKDLFGGDAQKAMNVVQRDVESKKKLFKEVCGKFNPVFRHFFFERFTSAKSYLTAIERYTISLAQWSIMCYIVGLGDRHLNNILIDESAGEFIHIDLGMIFEYSKRTLPIPENIPFRLTRDVVDPILTDGINGRLRSVAIHTLKVFRENANVIVGIASTLIHDPVSTFAVVAPHSQGQQKPRHLVAESAISRLREKLAGRDFDMREMPAERQVDRLLCDALNVEYLSQIFIGWAPCA</sequence>
<dbReference type="PROSITE" id="PS00915">
    <property type="entry name" value="PI3_4_KINASE_1"/>
    <property type="match status" value="1"/>
</dbReference>
<evidence type="ECO:0000256" key="6">
    <source>
        <dbReference type="ARBA" id="ARBA00022777"/>
    </source>
</evidence>
<keyword evidence="5" id="KW-0227">DNA damage</keyword>
<protein>
    <recommendedName>
        <fullName evidence="2">non-specific serine/threonine protein kinase</fullName>
        <ecNumber evidence="2">2.7.11.1</ecNumber>
    </recommendedName>
</protein>
<keyword evidence="8" id="KW-0539">Nucleus</keyword>
<reference evidence="11" key="1">
    <citation type="journal article" date="2013" name="Genetics">
        <title>The draft genome and transcriptome of Panagrellus redivivus are shaped by the harsh demands of a free-living lifestyle.</title>
        <authorList>
            <person name="Srinivasan J."/>
            <person name="Dillman A.R."/>
            <person name="Macchietto M.G."/>
            <person name="Heikkinen L."/>
            <person name="Lakso M."/>
            <person name="Fracchia K.M."/>
            <person name="Antoshechkin I."/>
            <person name="Mortazavi A."/>
            <person name="Wong G."/>
            <person name="Sternberg P.W."/>
        </authorList>
    </citation>
    <scope>NUCLEOTIDE SEQUENCE [LARGE SCALE GENOMIC DNA]</scope>
    <source>
        <strain evidence="11">MT8872</strain>
    </source>
</reference>
<reference evidence="12" key="2">
    <citation type="submission" date="2020-10" db="UniProtKB">
        <authorList>
            <consortium name="WormBaseParasite"/>
        </authorList>
    </citation>
    <scope>IDENTIFICATION</scope>
</reference>
<evidence type="ECO:0000256" key="7">
    <source>
        <dbReference type="ARBA" id="ARBA00022840"/>
    </source>
</evidence>
<dbReference type="EC" id="2.7.11.1" evidence="2"/>
<dbReference type="InterPro" id="IPR038980">
    <property type="entry name" value="ATM_plant"/>
</dbReference>
<evidence type="ECO:0000313" key="11">
    <source>
        <dbReference type="Proteomes" id="UP000492821"/>
    </source>
</evidence>
<dbReference type="PROSITE" id="PS50290">
    <property type="entry name" value="PI3_4_KINASE_3"/>
    <property type="match status" value="1"/>
</dbReference>
<evidence type="ECO:0000313" key="12">
    <source>
        <dbReference type="WBParaSite" id="Pan_g4034.t1"/>
    </source>
</evidence>
<dbReference type="InterPro" id="IPR011009">
    <property type="entry name" value="Kinase-like_dom_sf"/>
</dbReference>
<evidence type="ECO:0000256" key="4">
    <source>
        <dbReference type="ARBA" id="ARBA00022741"/>
    </source>
</evidence>
<dbReference type="SMART" id="SM00146">
    <property type="entry name" value="PI3Kc"/>
    <property type="match status" value="1"/>
</dbReference>
<feature type="domain" description="PI3K/PI4K catalytic" evidence="9">
    <location>
        <begin position="2181"/>
        <end position="2506"/>
    </location>
</feature>
<evidence type="ECO:0000256" key="5">
    <source>
        <dbReference type="ARBA" id="ARBA00022763"/>
    </source>
</evidence>
<dbReference type="Gene3D" id="3.30.1010.10">
    <property type="entry name" value="Phosphatidylinositol 3-kinase Catalytic Subunit, Chain A, domain 4"/>
    <property type="match status" value="1"/>
</dbReference>
<comment type="subcellular location">
    <subcellularLocation>
        <location evidence="1">Nucleus</location>
    </subcellularLocation>
</comment>
<dbReference type="GO" id="GO:0006974">
    <property type="term" value="P:DNA damage response"/>
    <property type="evidence" value="ECO:0007669"/>
    <property type="project" value="UniProtKB-KW"/>
</dbReference>
<accession>A0A7E4VXJ7</accession>
<evidence type="ECO:0000259" key="9">
    <source>
        <dbReference type="PROSITE" id="PS50290"/>
    </source>
</evidence>
<dbReference type="Proteomes" id="UP000492821">
    <property type="component" value="Unassembled WGS sequence"/>
</dbReference>
<dbReference type="SMART" id="SM01343">
    <property type="entry name" value="FATC"/>
    <property type="match status" value="1"/>
</dbReference>
<evidence type="ECO:0000256" key="3">
    <source>
        <dbReference type="ARBA" id="ARBA00022679"/>
    </source>
</evidence>
<dbReference type="Pfam" id="PF00454">
    <property type="entry name" value="PI3_PI4_kinase"/>
    <property type="match status" value="1"/>
</dbReference>
<dbReference type="Gene3D" id="1.10.1070.11">
    <property type="entry name" value="Phosphatidylinositol 3-/4-kinase, catalytic domain"/>
    <property type="match status" value="1"/>
</dbReference>
<dbReference type="InterPro" id="IPR000403">
    <property type="entry name" value="PI3/4_kinase_cat_dom"/>
</dbReference>
<name>A0A7E4VXJ7_PANRE</name>
<keyword evidence="11" id="KW-1185">Reference proteome</keyword>